<dbReference type="GO" id="GO:0005829">
    <property type="term" value="C:cytosol"/>
    <property type="evidence" value="ECO:0007669"/>
    <property type="project" value="TreeGrafter"/>
</dbReference>
<keyword evidence="4" id="KW-0456">Lyase</keyword>
<evidence type="ECO:0000313" key="7">
    <source>
        <dbReference type="EMBL" id="AOO82174.1"/>
    </source>
</evidence>
<proteinExistence type="inferred from homology"/>
<dbReference type="STRING" id="1526658.BHK69_18540"/>
<dbReference type="InterPro" id="IPR011193">
    <property type="entry name" value="Orn/lys/arg_de-COase"/>
</dbReference>
<dbReference type="Gene3D" id="3.90.1150.10">
    <property type="entry name" value="Aspartate Aminotransferase, domain 1"/>
    <property type="match status" value="1"/>
</dbReference>
<evidence type="ECO:0000256" key="5">
    <source>
        <dbReference type="PIRSR" id="PIRSR009393-1"/>
    </source>
</evidence>
<dbReference type="Gene3D" id="3.90.100.10">
    <property type="entry name" value="Orn/Lys/Arg decarboxylase, C-terminal domain"/>
    <property type="match status" value="1"/>
</dbReference>
<dbReference type="InterPro" id="IPR015424">
    <property type="entry name" value="PyrdxlP-dep_Trfase"/>
</dbReference>
<dbReference type="KEGG" id="bvv:BHK69_18540"/>
<dbReference type="GO" id="GO:0016831">
    <property type="term" value="F:carboxy-lyase activity"/>
    <property type="evidence" value="ECO:0007669"/>
    <property type="project" value="UniProtKB-KW"/>
</dbReference>
<dbReference type="InterPro" id="IPR036633">
    <property type="entry name" value="Prn/Lys/Arg_de-COase_C_sf"/>
</dbReference>
<keyword evidence="8" id="KW-1185">Reference proteome</keyword>
<evidence type="ECO:0000313" key="8">
    <source>
        <dbReference type="Proteomes" id="UP000094969"/>
    </source>
</evidence>
<organism evidence="7 8">
    <name type="scientific">Bosea vaviloviae</name>
    <dbReference type="NCBI Taxonomy" id="1526658"/>
    <lineage>
        <taxon>Bacteria</taxon>
        <taxon>Pseudomonadati</taxon>
        <taxon>Pseudomonadota</taxon>
        <taxon>Alphaproteobacteria</taxon>
        <taxon>Hyphomicrobiales</taxon>
        <taxon>Boseaceae</taxon>
        <taxon>Bosea</taxon>
    </lineage>
</organism>
<dbReference type="PIRSF" id="PIRSF009393">
    <property type="entry name" value="Orn_decarb"/>
    <property type="match status" value="1"/>
</dbReference>
<dbReference type="PANTHER" id="PTHR45229:SF3">
    <property type="entry name" value="BIODEGRADATIVE ARGININE DECARBOXYLASE"/>
    <property type="match status" value="1"/>
</dbReference>
<dbReference type="EMBL" id="CP017147">
    <property type="protein sequence ID" value="AOO82174.1"/>
    <property type="molecule type" value="Genomic_DNA"/>
</dbReference>
<evidence type="ECO:0000256" key="2">
    <source>
        <dbReference type="ARBA" id="ARBA00022793"/>
    </source>
</evidence>
<dbReference type="AlphaFoldDB" id="A0A1D7U486"/>
<dbReference type="InterPro" id="IPR008286">
    <property type="entry name" value="Prn/Lys/Arg_de-COase_C"/>
</dbReference>
<dbReference type="SUPFAM" id="SSF55904">
    <property type="entry name" value="Ornithine decarboxylase C-terminal domain"/>
    <property type="match status" value="1"/>
</dbReference>
<dbReference type="Pfam" id="PF03709">
    <property type="entry name" value="OKR_DC_1_N"/>
    <property type="match status" value="1"/>
</dbReference>
<dbReference type="InterPro" id="IPR005308">
    <property type="entry name" value="OKR_de-COase_N"/>
</dbReference>
<evidence type="ECO:0000256" key="3">
    <source>
        <dbReference type="ARBA" id="ARBA00022898"/>
    </source>
</evidence>
<feature type="domain" description="Orn/Lys/Arg decarboxylases family 1 pyridoxal-P attachment site" evidence="6">
    <location>
        <begin position="388"/>
        <end position="402"/>
    </location>
</feature>
<dbReference type="GO" id="GO:0006520">
    <property type="term" value="P:amino acid metabolic process"/>
    <property type="evidence" value="ECO:0007669"/>
    <property type="project" value="InterPro"/>
</dbReference>
<dbReference type="InterPro" id="IPR000310">
    <property type="entry name" value="Orn/Lys/Arg_deCO2ase_major_dom"/>
</dbReference>
<accession>A0A1D7U486</accession>
<dbReference type="InterPro" id="IPR015421">
    <property type="entry name" value="PyrdxlP-dep_Trfase_major"/>
</dbReference>
<name>A0A1D7U486_9HYPH</name>
<dbReference type="SUPFAM" id="SSF53383">
    <property type="entry name" value="PLP-dependent transferases"/>
    <property type="match status" value="1"/>
</dbReference>
<comment type="similarity">
    <text evidence="1">Belongs to the Orn/Lys/Arg decarboxylase class-I family.</text>
</comment>
<evidence type="ECO:0000256" key="4">
    <source>
        <dbReference type="ARBA" id="ARBA00023239"/>
    </source>
</evidence>
<dbReference type="Proteomes" id="UP000094969">
    <property type="component" value="Chromosome"/>
</dbReference>
<dbReference type="GO" id="GO:0030170">
    <property type="term" value="F:pyridoxal phosphate binding"/>
    <property type="evidence" value="ECO:0007669"/>
    <property type="project" value="TreeGrafter"/>
</dbReference>
<dbReference type="Pfam" id="PF03711">
    <property type="entry name" value="OKR_DC_1_C"/>
    <property type="match status" value="1"/>
</dbReference>
<dbReference type="OrthoDB" id="9761189at2"/>
<dbReference type="InterPro" id="IPR015422">
    <property type="entry name" value="PyrdxlP-dep_Trfase_small"/>
</dbReference>
<dbReference type="RefSeq" id="WP_069691384.1">
    <property type="nucleotide sequence ID" value="NZ_CP017147.1"/>
</dbReference>
<sequence length="787" mass="88549">MDYFRRFTFLFATPSFDAEDLEGIRFNQIVDEIERSGFEVVKARKLEDAEIAVQTDAAIGCMVVDWGKKGLEGKTAALINLMRRRGLDFPIILLIRRKRFEDLPVEVLDFIDGYIFLSEETPPFIAKSLISRLKQYAETLKTPFFGALVDYAEEGNHLWTCPGHNGGVFYSRSPIGRVFMEHLGEAVFRDDLDNSVLDLGDLLTHEGPALKAQKEAAQIFGAEKTYFVLNGTSTSNKVALAALVTDGDLVLFDRNNHKAAHHGALMIGGGIPVYLPTIRNAWGLIGPMRWDAFDEEALRERIRTHPLVKDPDAWQKPRPFRVAVVEQCTYDGTIHSAQMILKRIGHLCDYILFDEAWAGFMKFHPLYAGRFAMGLADLGPDSPGIIATQSTHKQLASFSQASQIHMKDRHIRGQKRRVEHRRFNESFMQYASTSPFYPLFASLDVGAQMMKGRSGEVLWDDTIRLGIELRKKIRAVRREFEEKEILPERRWFFEPFVPDRVTIPDASREGAVHDVAWEAVGTDQLASDPSYWQLAPGAVWHGFSGLEPGFAMTDPNKLTLLTPGFDRATGGYAEHGIPAPVVAQFLRENRIVAEKNDLNSLLFLLTPGVEASKAGTLISGLVAFKKLHDDNALLEDAIPEFYRRRPSRYAGVRLRDLCGQMHRFFREADVSALQARQFAAEHLPEIAMSPHDAARCLVRNDVDYLPIDAIAGRIATTPFVVYPPGIATIVPGERLTERAQPMIDYLKMFEASFNAFPGFDVEIQGVYREVDADGRVRLHTYVVSEQA</sequence>
<evidence type="ECO:0000256" key="1">
    <source>
        <dbReference type="ARBA" id="ARBA00010671"/>
    </source>
</evidence>
<dbReference type="Pfam" id="PF01276">
    <property type="entry name" value="OKR_DC_1"/>
    <property type="match status" value="1"/>
</dbReference>
<gene>
    <name evidence="7" type="ORF">BHK69_18540</name>
</gene>
<dbReference type="PANTHER" id="PTHR45229">
    <property type="entry name" value="CONSTITUTIVE ORNITHINE DECARBOXYLASE"/>
    <property type="match status" value="1"/>
</dbReference>
<protein>
    <submittedName>
        <fullName evidence="7">Amino acid decarboxylase</fullName>
    </submittedName>
</protein>
<reference evidence="7 8" key="1">
    <citation type="journal article" date="2015" name="Antonie Van Leeuwenhoek">
        <title>Bosea vaviloviae sp. nov., a new species of slow-growing rhizobia isolated from nodules of the relict species Vavilovia formosa (Stev.) Fed.</title>
        <authorList>
            <person name="Safronova V.I."/>
            <person name="Kuznetsova I.G."/>
            <person name="Sazanova A.L."/>
            <person name="Kimeklis A.K."/>
            <person name="Belimov A.A."/>
            <person name="Andronov E.E."/>
            <person name="Pinaev A.G."/>
            <person name="Chizhevskaya E.P."/>
            <person name="Pukhaev A.R."/>
            <person name="Popov K.P."/>
            <person name="Willems A."/>
            <person name="Tikhonovich I.A."/>
        </authorList>
    </citation>
    <scope>NUCLEOTIDE SEQUENCE [LARGE SCALE GENOMIC DNA]</scope>
    <source>
        <strain evidence="7 8">Vaf18</strain>
    </source>
</reference>
<keyword evidence="2" id="KW-0210">Decarboxylase</keyword>
<evidence type="ECO:0000259" key="6">
    <source>
        <dbReference type="PROSITE" id="PS00703"/>
    </source>
</evidence>
<keyword evidence="3 5" id="KW-0663">Pyridoxal phosphate</keyword>
<feature type="modified residue" description="N6-(pyridoxal phosphate)lysine" evidence="5">
    <location>
        <position position="393"/>
    </location>
</feature>
<dbReference type="Gene3D" id="3.40.50.2300">
    <property type="match status" value="1"/>
</dbReference>
<dbReference type="FunFam" id="3.40.640.10:FF:000008">
    <property type="entry name" value="Lysine decarboxylase, inducible"/>
    <property type="match status" value="1"/>
</dbReference>
<dbReference type="Gene3D" id="3.40.640.10">
    <property type="entry name" value="Type I PLP-dependent aspartate aminotransferase-like (Major domain)"/>
    <property type="match status" value="1"/>
</dbReference>
<dbReference type="PROSITE" id="PS00703">
    <property type="entry name" value="OKR_DC_1"/>
    <property type="match status" value="1"/>
</dbReference>